<dbReference type="RefSeq" id="XP_030985220.1">
    <property type="nucleotide sequence ID" value="XM_031122949.1"/>
</dbReference>
<keyword evidence="2" id="KW-1185">Reference proteome</keyword>
<dbReference type="Proteomes" id="UP000515153">
    <property type="component" value="Unplaced"/>
</dbReference>
<reference evidence="3" key="1">
    <citation type="journal article" date="2019" name="Mol. Biol. Evol.">
        <title>Blast fungal genomes show frequent chromosomal changes, gene gains and losses, and effector gene turnover.</title>
        <authorList>
            <person name="Gomez Luciano L.B."/>
            <person name="Jason Tsai I."/>
            <person name="Chuma I."/>
            <person name="Tosa Y."/>
            <person name="Chen Y.H."/>
            <person name="Li J.Y."/>
            <person name="Li M.Y."/>
            <person name="Jade Lu M.Y."/>
            <person name="Nakayashiki H."/>
            <person name="Li W.H."/>
        </authorList>
    </citation>
    <scope>NUCLEOTIDE SEQUENCE</scope>
    <source>
        <strain evidence="3">NI907</strain>
    </source>
</reference>
<accession>A0A6P8BDH4</accession>
<gene>
    <name evidence="3" type="ORF">PgNI_02892</name>
</gene>
<dbReference type="GeneID" id="41957860"/>
<reference evidence="3" key="3">
    <citation type="submission" date="2025-08" db="UniProtKB">
        <authorList>
            <consortium name="RefSeq"/>
        </authorList>
    </citation>
    <scope>IDENTIFICATION</scope>
    <source>
        <strain evidence="3">NI907</strain>
    </source>
</reference>
<evidence type="ECO:0000313" key="3">
    <source>
        <dbReference type="RefSeq" id="XP_030985220.1"/>
    </source>
</evidence>
<protein>
    <submittedName>
        <fullName evidence="3">Uncharacterized protein</fullName>
    </submittedName>
</protein>
<feature type="region of interest" description="Disordered" evidence="1">
    <location>
        <begin position="43"/>
        <end position="92"/>
    </location>
</feature>
<feature type="compositionally biased region" description="Polar residues" evidence="1">
    <location>
        <begin position="51"/>
        <end position="80"/>
    </location>
</feature>
<name>A0A6P8BDH4_PYRGI</name>
<proteinExistence type="predicted"/>
<reference evidence="3" key="2">
    <citation type="submission" date="2019-10" db="EMBL/GenBank/DDBJ databases">
        <authorList>
            <consortium name="NCBI Genome Project"/>
        </authorList>
    </citation>
    <scope>NUCLEOTIDE SEQUENCE</scope>
    <source>
        <strain evidence="3">NI907</strain>
    </source>
</reference>
<dbReference type="KEGG" id="pgri:PgNI_02892"/>
<evidence type="ECO:0000256" key="1">
    <source>
        <dbReference type="SAM" id="MobiDB-lite"/>
    </source>
</evidence>
<evidence type="ECO:0000313" key="2">
    <source>
        <dbReference type="Proteomes" id="UP000515153"/>
    </source>
</evidence>
<organism evidence="2 3">
    <name type="scientific">Pyricularia grisea</name>
    <name type="common">Crabgrass-specific blast fungus</name>
    <name type="synonym">Magnaporthe grisea</name>
    <dbReference type="NCBI Taxonomy" id="148305"/>
    <lineage>
        <taxon>Eukaryota</taxon>
        <taxon>Fungi</taxon>
        <taxon>Dikarya</taxon>
        <taxon>Ascomycota</taxon>
        <taxon>Pezizomycotina</taxon>
        <taxon>Sordariomycetes</taxon>
        <taxon>Sordariomycetidae</taxon>
        <taxon>Magnaporthales</taxon>
        <taxon>Pyriculariaceae</taxon>
        <taxon>Pyricularia</taxon>
    </lineage>
</organism>
<sequence>MADEIQAWQGLPSHGQQCEPPLVHGKLVSIYLSSLRLDEVGPTYRTGMNARPSNPLSKGAVSTRSLSTKLASGSTAYQLQDSKRRDKLRSPV</sequence>
<dbReference type="AlphaFoldDB" id="A0A6P8BDH4"/>